<feature type="region of interest" description="Disordered" evidence="2">
    <location>
        <begin position="139"/>
        <end position="159"/>
    </location>
</feature>
<dbReference type="AlphaFoldDB" id="A0A811MZQ7"/>
<evidence type="ECO:0000256" key="1">
    <source>
        <dbReference type="ARBA" id="ARBA00022729"/>
    </source>
</evidence>
<sequence length="221" mass="22564">MARSSALPLFLLALSCWSWFGAVVTARPTPSTTTAAGGGGFITSWCAGTDYPALCNATLAPYAAEVGASPARLSLAALTVTLDGARKATAAMKAMVAAGARSSHLHLVPVAAQAAEDCVGMLEDAVDLLQQSVEAMERLGKEEPSGVSGQGQAGSGSRSVRFQVNSVQTWASAALTNDDMCMEGFKGQPAVVREAVRGNVAGVTHLTAIALAIINAMAKQI</sequence>
<dbReference type="SMART" id="SM00856">
    <property type="entry name" value="PMEI"/>
    <property type="match status" value="1"/>
</dbReference>
<comment type="caution">
    <text evidence="5">The sequence shown here is derived from an EMBL/GenBank/DDBJ whole genome shotgun (WGS) entry which is preliminary data.</text>
</comment>
<feature type="domain" description="Pectinesterase inhibitor" evidence="4">
    <location>
        <begin position="37"/>
        <end position="213"/>
    </location>
</feature>
<dbReference type="InterPro" id="IPR006501">
    <property type="entry name" value="Pectinesterase_inhib_dom"/>
</dbReference>
<dbReference type="OrthoDB" id="1430376at2759"/>
<dbReference type="InterPro" id="IPR051955">
    <property type="entry name" value="PME_Inhibitor"/>
</dbReference>
<evidence type="ECO:0000256" key="2">
    <source>
        <dbReference type="SAM" id="MobiDB-lite"/>
    </source>
</evidence>
<gene>
    <name evidence="5" type="ORF">NCGR_LOCUS8858</name>
</gene>
<proteinExistence type="predicted"/>
<dbReference type="PROSITE" id="PS51257">
    <property type="entry name" value="PROKAR_LIPOPROTEIN"/>
    <property type="match status" value="1"/>
</dbReference>
<dbReference type="EMBL" id="CAJGYO010000002">
    <property type="protein sequence ID" value="CAD6213154.1"/>
    <property type="molecule type" value="Genomic_DNA"/>
</dbReference>
<reference evidence="5" key="1">
    <citation type="submission" date="2020-10" db="EMBL/GenBank/DDBJ databases">
        <authorList>
            <person name="Han B."/>
            <person name="Lu T."/>
            <person name="Zhao Q."/>
            <person name="Huang X."/>
            <person name="Zhao Y."/>
        </authorList>
    </citation>
    <scope>NUCLEOTIDE SEQUENCE</scope>
</reference>
<keyword evidence="1 3" id="KW-0732">Signal</keyword>
<protein>
    <recommendedName>
        <fullName evidence="4">Pectinesterase inhibitor domain-containing protein</fullName>
    </recommendedName>
</protein>
<name>A0A811MZQ7_9POAL</name>
<organism evidence="5 6">
    <name type="scientific">Miscanthus lutarioriparius</name>
    <dbReference type="NCBI Taxonomy" id="422564"/>
    <lineage>
        <taxon>Eukaryota</taxon>
        <taxon>Viridiplantae</taxon>
        <taxon>Streptophyta</taxon>
        <taxon>Embryophyta</taxon>
        <taxon>Tracheophyta</taxon>
        <taxon>Spermatophyta</taxon>
        <taxon>Magnoliopsida</taxon>
        <taxon>Liliopsida</taxon>
        <taxon>Poales</taxon>
        <taxon>Poaceae</taxon>
        <taxon>PACMAD clade</taxon>
        <taxon>Panicoideae</taxon>
        <taxon>Andropogonodae</taxon>
        <taxon>Andropogoneae</taxon>
        <taxon>Saccharinae</taxon>
        <taxon>Miscanthus</taxon>
    </lineage>
</organism>
<dbReference type="PANTHER" id="PTHR31080:SF276">
    <property type="entry name" value="PECTINESTERASE INHIBITOR DOMAIN-CONTAINING PROTEIN"/>
    <property type="match status" value="1"/>
</dbReference>
<dbReference type="GO" id="GO:0004857">
    <property type="term" value="F:enzyme inhibitor activity"/>
    <property type="evidence" value="ECO:0007669"/>
    <property type="project" value="InterPro"/>
</dbReference>
<dbReference type="Proteomes" id="UP000604825">
    <property type="component" value="Unassembled WGS sequence"/>
</dbReference>
<dbReference type="Gene3D" id="1.20.140.40">
    <property type="entry name" value="Invertase/pectin methylesterase inhibitor family protein"/>
    <property type="match status" value="1"/>
</dbReference>
<evidence type="ECO:0000313" key="5">
    <source>
        <dbReference type="EMBL" id="CAD6213154.1"/>
    </source>
</evidence>
<dbReference type="NCBIfam" id="TIGR01614">
    <property type="entry name" value="PME_inhib"/>
    <property type="match status" value="1"/>
</dbReference>
<evidence type="ECO:0000259" key="4">
    <source>
        <dbReference type="SMART" id="SM00856"/>
    </source>
</evidence>
<accession>A0A811MZQ7</accession>
<evidence type="ECO:0000313" key="6">
    <source>
        <dbReference type="Proteomes" id="UP000604825"/>
    </source>
</evidence>
<evidence type="ECO:0000256" key="3">
    <source>
        <dbReference type="SAM" id="SignalP"/>
    </source>
</evidence>
<feature type="chain" id="PRO_5032292915" description="Pectinesterase inhibitor domain-containing protein" evidence="3">
    <location>
        <begin position="27"/>
        <end position="221"/>
    </location>
</feature>
<dbReference type="Pfam" id="PF04043">
    <property type="entry name" value="PMEI"/>
    <property type="match status" value="1"/>
</dbReference>
<dbReference type="CDD" id="cd15798">
    <property type="entry name" value="PMEI-like_3"/>
    <property type="match status" value="1"/>
</dbReference>
<dbReference type="SUPFAM" id="SSF101148">
    <property type="entry name" value="Plant invertase/pectin methylesterase inhibitor"/>
    <property type="match status" value="1"/>
</dbReference>
<dbReference type="InterPro" id="IPR035513">
    <property type="entry name" value="Invertase/methylesterase_inhib"/>
</dbReference>
<feature type="signal peptide" evidence="3">
    <location>
        <begin position="1"/>
        <end position="26"/>
    </location>
</feature>
<keyword evidence="6" id="KW-1185">Reference proteome</keyword>
<dbReference type="PANTHER" id="PTHR31080">
    <property type="entry name" value="PECTINESTERASE INHIBITOR-LIKE"/>
    <property type="match status" value="1"/>
</dbReference>